<sequence>MEQVGNLLSLLKTSKALTDKVERLNVVVEGSYCYDELNELDNLILDLAGIPQHDFNVEQGEGFSRDYFMELVLRFRYNEIESEEVVSRLLNWRQLAHGDCFKKEA</sequence>
<evidence type="ECO:0000313" key="2">
    <source>
        <dbReference type="Proteomes" id="UP000366051"/>
    </source>
</evidence>
<dbReference type="AlphaFoldDB" id="A0A5Q2MY66"/>
<protein>
    <submittedName>
        <fullName evidence="1">Uncharacterized protein</fullName>
    </submittedName>
</protein>
<reference evidence="2" key="1">
    <citation type="submission" date="2019-11" db="EMBL/GenBank/DDBJ databases">
        <title>Genome sequence of Heliorestis convoluta strain HH, an alkaliphilic and minimalistic phototrophic bacterium from a soda lake in Egypt.</title>
        <authorList>
            <person name="Dewey E.D."/>
            <person name="Stokes L.M."/>
            <person name="Burchell B.M."/>
            <person name="Shaffer K.N."/>
            <person name="Huntington A.M."/>
            <person name="Baker J.M."/>
            <person name="Nadendla S."/>
            <person name="Giglio M.G."/>
            <person name="Touchman J.W."/>
            <person name="Blankenship R.E."/>
            <person name="Madigan M.T."/>
            <person name="Sattley W.M."/>
        </authorList>
    </citation>
    <scope>NUCLEOTIDE SEQUENCE [LARGE SCALE GENOMIC DNA]</scope>
    <source>
        <strain evidence="2">HH</strain>
    </source>
</reference>
<dbReference type="Proteomes" id="UP000366051">
    <property type="component" value="Chromosome"/>
</dbReference>
<evidence type="ECO:0000313" key="1">
    <source>
        <dbReference type="EMBL" id="QGG46861.1"/>
    </source>
</evidence>
<dbReference type="RefSeq" id="WP_153724356.1">
    <property type="nucleotide sequence ID" value="NZ_CP045875.1"/>
</dbReference>
<dbReference type="OrthoDB" id="9854497at2"/>
<dbReference type="KEGG" id="hcv:FTV88_0683"/>
<accession>A0A5Q2MY66</accession>
<dbReference type="EMBL" id="CP045875">
    <property type="protein sequence ID" value="QGG46861.1"/>
    <property type="molecule type" value="Genomic_DNA"/>
</dbReference>
<name>A0A5Q2MY66_9FIRM</name>
<organism evidence="1 2">
    <name type="scientific">Heliorestis convoluta</name>
    <dbReference type="NCBI Taxonomy" id="356322"/>
    <lineage>
        <taxon>Bacteria</taxon>
        <taxon>Bacillati</taxon>
        <taxon>Bacillota</taxon>
        <taxon>Clostridia</taxon>
        <taxon>Eubacteriales</taxon>
        <taxon>Heliobacteriaceae</taxon>
        <taxon>Heliorestis</taxon>
    </lineage>
</organism>
<proteinExistence type="predicted"/>
<gene>
    <name evidence="1" type="ORF">FTV88_0683</name>
</gene>
<keyword evidence="2" id="KW-1185">Reference proteome</keyword>